<dbReference type="EMBL" id="CP024201">
    <property type="protein sequence ID" value="ATQ43753.1"/>
    <property type="molecule type" value="Genomic_DNA"/>
</dbReference>
<proteinExistence type="predicted"/>
<dbReference type="RefSeq" id="WP_099623002.1">
    <property type="nucleotide sequence ID" value="NZ_CP024201.1"/>
</dbReference>
<name>A0A2D2B0I5_9CAUL</name>
<dbReference type="Proteomes" id="UP000228945">
    <property type="component" value="Chromosome"/>
</dbReference>
<dbReference type="AlphaFoldDB" id="A0A2D2B0I5"/>
<organism evidence="2 3">
    <name type="scientific">Caulobacter mirabilis</name>
    <dbReference type="NCBI Taxonomy" id="69666"/>
    <lineage>
        <taxon>Bacteria</taxon>
        <taxon>Pseudomonadati</taxon>
        <taxon>Pseudomonadota</taxon>
        <taxon>Alphaproteobacteria</taxon>
        <taxon>Caulobacterales</taxon>
        <taxon>Caulobacteraceae</taxon>
        <taxon>Caulobacter</taxon>
    </lineage>
</organism>
<dbReference type="KEGG" id="cmb:CSW64_15805"/>
<reference evidence="2 3" key="1">
    <citation type="submission" date="2017-10" db="EMBL/GenBank/DDBJ databases">
        <title>Genome sequence of Caulobacter mirabilis FWC38.</title>
        <authorList>
            <person name="Fiebig A."/>
            <person name="Crosson S."/>
        </authorList>
    </citation>
    <scope>NUCLEOTIDE SEQUENCE [LARGE SCALE GENOMIC DNA]</scope>
    <source>
        <strain evidence="2 3">FWC 38</strain>
    </source>
</reference>
<evidence type="ECO:0000313" key="3">
    <source>
        <dbReference type="Proteomes" id="UP000228945"/>
    </source>
</evidence>
<dbReference type="InterPro" id="IPR010985">
    <property type="entry name" value="Ribbon_hlx_hlx"/>
</dbReference>
<dbReference type="SUPFAM" id="SSF47598">
    <property type="entry name" value="Ribbon-helix-helix"/>
    <property type="match status" value="1"/>
</dbReference>
<accession>A0A2D2B0I5</accession>
<protein>
    <recommendedName>
        <fullName evidence="1">Ribbon-helix-helix protein CopG domain-containing protein</fullName>
    </recommendedName>
</protein>
<gene>
    <name evidence="2" type="ORF">CSW64_15805</name>
</gene>
<dbReference type="Pfam" id="PF01402">
    <property type="entry name" value="RHH_1"/>
    <property type="match status" value="1"/>
</dbReference>
<keyword evidence="3" id="KW-1185">Reference proteome</keyword>
<dbReference type="GO" id="GO:0006355">
    <property type="term" value="P:regulation of DNA-templated transcription"/>
    <property type="evidence" value="ECO:0007669"/>
    <property type="project" value="InterPro"/>
</dbReference>
<sequence length="84" mass="9848">MTVHVTIELTEDQKTRLEQLAAQEDVDLSVYIRQLAEQRLREDDQWRMLIEEGLAVAETGPSFDHQEVVRRSRMRRAELLKGRG</sequence>
<evidence type="ECO:0000313" key="2">
    <source>
        <dbReference type="EMBL" id="ATQ43753.1"/>
    </source>
</evidence>
<feature type="domain" description="Ribbon-helix-helix protein CopG" evidence="1">
    <location>
        <begin position="5"/>
        <end position="42"/>
    </location>
</feature>
<dbReference type="InterPro" id="IPR002145">
    <property type="entry name" value="CopG"/>
</dbReference>
<evidence type="ECO:0000259" key="1">
    <source>
        <dbReference type="Pfam" id="PF01402"/>
    </source>
</evidence>